<gene>
    <name evidence="1" type="ORF">BSIN_3610</name>
</gene>
<accession>A0A238H531</accession>
<dbReference type="EMBL" id="FXAN01000055">
    <property type="protein sequence ID" value="SMG00481.1"/>
    <property type="molecule type" value="Genomic_DNA"/>
</dbReference>
<evidence type="ECO:0000313" key="2">
    <source>
        <dbReference type="Proteomes" id="UP000198460"/>
    </source>
</evidence>
<evidence type="ECO:0000313" key="1">
    <source>
        <dbReference type="EMBL" id="SMG00481.1"/>
    </source>
</evidence>
<proteinExistence type="predicted"/>
<organism evidence="1 2">
    <name type="scientific">Burkholderia singularis</name>
    <dbReference type="NCBI Taxonomy" id="1503053"/>
    <lineage>
        <taxon>Bacteria</taxon>
        <taxon>Pseudomonadati</taxon>
        <taxon>Pseudomonadota</taxon>
        <taxon>Betaproteobacteria</taxon>
        <taxon>Burkholderiales</taxon>
        <taxon>Burkholderiaceae</taxon>
        <taxon>Burkholderia</taxon>
        <taxon>pseudomallei group</taxon>
    </lineage>
</organism>
<sequence>MPNGRGRLERRPRVAHGIGALAHVAGSNRPPDAPLDGS</sequence>
<name>A0A238H531_9BURK</name>
<dbReference type="Proteomes" id="UP000198460">
    <property type="component" value="Unassembled WGS sequence"/>
</dbReference>
<protein>
    <submittedName>
        <fullName evidence="1">Uncharacterized protein</fullName>
    </submittedName>
</protein>
<dbReference type="AlphaFoldDB" id="A0A238H531"/>
<reference evidence="1 2" key="1">
    <citation type="submission" date="2017-04" db="EMBL/GenBank/DDBJ databases">
        <authorList>
            <person name="Afonso C.L."/>
            <person name="Miller P.J."/>
            <person name="Scott M.A."/>
            <person name="Spackman E."/>
            <person name="Goraichik I."/>
            <person name="Dimitrov K.M."/>
            <person name="Suarez D.L."/>
            <person name="Swayne D.E."/>
        </authorList>
    </citation>
    <scope>NUCLEOTIDE SEQUENCE [LARGE SCALE GENOMIC DNA]</scope>
    <source>
        <strain evidence="1">LMG 28154</strain>
    </source>
</reference>